<evidence type="ECO:0000313" key="6">
    <source>
        <dbReference type="Proteomes" id="UP000238739"/>
    </source>
</evidence>
<keyword evidence="6" id="KW-1185">Reference proteome</keyword>
<evidence type="ECO:0000313" key="5">
    <source>
        <dbReference type="EMBL" id="SPC39269.1"/>
    </source>
</evidence>
<dbReference type="InterPro" id="IPR018077">
    <property type="entry name" value="Glyco_hydro_fam25_subgr"/>
</dbReference>
<keyword evidence="3" id="KW-0326">Glycosidase</keyword>
<keyword evidence="4" id="KW-0812">Transmembrane</keyword>
<dbReference type="Proteomes" id="UP000238739">
    <property type="component" value="Unassembled WGS sequence"/>
</dbReference>
<dbReference type="GO" id="GO:0003796">
    <property type="term" value="F:lysozyme activity"/>
    <property type="evidence" value="ECO:0007669"/>
    <property type="project" value="InterPro"/>
</dbReference>
<organism evidence="5 6">
    <name type="scientific">Latilactobacillus fuchuensis</name>
    <dbReference type="NCBI Taxonomy" id="164393"/>
    <lineage>
        <taxon>Bacteria</taxon>
        <taxon>Bacillati</taxon>
        <taxon>Bacillota</taxon>
        <taxon>Bacilli</taxon>
        <taxon>Lactobacillales</taxon>
        <taxon>Lactobacillaceae</taxon>
        <taxon>Latilactobacillus</taxon>
    </lineage>
</organism>
<dbReference type="GO" id="GO:0009253">
    <property type="term" value="P:peptidoglycan catabolic process"/>
    <property type="evidence" value="ECO:0007669"/>
    <property type="project" value="InterPro"/>
</dbReference>
<dbReference type="InterPro" id="IPR002053">
    <property type="entry name" value="Glyco_hydro_25"/>
</dbReference>
<dbReference type="PANTHER" id="PTHR34135:SF2">
    <property type="entry name" value="LYSOZYME"/>
    <property type="match status" value="1"/>
</dbReference>
<dbReference type="Pfam" id="PF01183">
    <property type="entry name" value="Glyco_hydro_25"/>
    <property type="match status" value="1"/>
</dbReference>
<dbReference type="SMART" id="SM00641">
    <property type="entry name" value="Glyco_25"/>
    <property type="match status" value="1"/>
</dbReference>
<accession>A0A2N9DX56</accession>
<evidence type="ECO:0000256" key="3">
    <source>
        <dbReference type="ARBA" id="ARBA00023295"/>
    </source>
</evidence>
<reference evidence="5" key="1">
    <citation type="submission" date="2018-01" db="EMBL/GenBank/DDBJ databases">
        <authorList>
            <person name="Chaillou S."/>
        </authorList>
    </citation>
    <scope>NUCLEOTIDE SEQUENCE [LARGE SCALE GENOMIC DNA]</scope>
    <source>
        <strain evidence="5">MFPC41A2801</strain>
    </source>
</reference>
<feature type="transmembrane region" description="Helical" evidence="4">
    <location>
        <begin position="21"/>
        <end position="40"/>
    </location>
</feature>
<evidence type="ECO:0000256" key="1">
    <source>
        <dbReference type="ARBA" id="ARBA00010646"/>
    </source>
</evidence>
<dbReference type="PANTHER" id="PTHR34135">
    <property type="entry name" value="LYSOZYME"/>
    <property type="match status" value="1"/>
</dbReference>
<evidence type="ECO:0000256" key="2">
    <source>
        <dbReference type="ARBA" id="ARBA00022801"/>
    </source>
</evidence>
<dbReference type="EMBL" id="OGVC01000030">
    <property type="protein sequence ID" value="SPC39269.1"/>
    <property type="molecule type" value="Genomic_DNA"/>
</dbReference>
<keyword evidence="4" id="KW-1133">Transmembrane helix</keyword>
<comment type="caution">
    <text evidence="5">The sequence shown here is derived from an EMBL/GenBank/DDBJ whole genome shotgun (WGS) entry which is preliminary data.</text>
</comment>
<dbReference type="PROSITE" id="PS51904">
    <property type="entry name" value="GLYCOSYL_HYDROL_F25_2"/>
    <property type="match status" value="1"/>
</dbReference>
<gene>
    <name evidence="5" type="primary">lys</name>
    <name evidence="5" type="ORF">LFUMFP_360013</name>
</gene>
<sequence length="253" mass="29078">MGQRFKPIFQDSFQKHYWRKIGLIVCLLIILAGGLSWWFWQRTDRPNVNQYPVLGLKVSQEDGYQDFQKLKKEDVQFVYLKATEGASYKDDYFDSNYSRAVGSGLQVGIYHYFSFDSTPEQQAAQLFKSVGQDSGNLPIMIYLEYYGQYQQKKPATKKTQKAVAQLIALINQHYQKDCLLGGTPAIVNRYRPAKGQYPLWQTTSAAPKATQTSGFWQYTLASPLPQQDRQATYQLAVFTGTKAQWRQVQKGTF</sequence>
<dbReference type="InterPro" id="IPR017853">
    <property type="entry name" value="GH"/>
</dbReference>
<dbReference type="Gene3D" id="3.20.20.80">
    <property type="entry name" value="Glycosidases"/>
    <property type="match status" value="1"/>
</dbReference>
<keyword evidence="4" id="KW-0472">Membrane</keyword>
<comment type="similarity">
    <text evidence="1">Belongs to the glycosyl hydrolase 25 family.</text>
</comment>
<keyword evidence="2 5" id="KW-0378">Hydrolase</keyword>
<dbReference type="GO" id="GO:0016052">
    <property type="term" value="P:carbohydrate catabolic process"/>
    <property type="evidence" value="ECO:0007669"/>
    <property type="project" value="TreeGrafter"/>
</dbReference>
<name>A0A2N9DX56_9LACO</name>
<proteinExistence type="inferred from homology"/>
<evidence type="ECO:0000256" key="4">
    <source>
        <dbReference type="SAM" id="Phobius"/>
    </source>
</evidence>
<dbReference type="AlphaFoldDB" id="A0A2N9DX56"/>
<dbReference type="SUPFAM" id="SSF51445">
    <property type="entry name" value="(Trans)glycosidases"/>
    <property type="match status" value="1"/>
</dbReference>
<protein>
    <submittedName>
        <fullName evidence="5">Glycosyl hydrolases 25 family protein</fullName>
    </submittedName>
</protein>
<dbReference type="GO" id="GO:0016998">
    <property type="term" value="P:cell wall macromolecule catabolic process"/>
    <property type="evidence" value="ECO:0007669"/>
    <property type="project" value="InterPro"/>
</dbReference>
<dbReference type="CDD" id="cd06419">
    <property type="entry name" value="GH25_muramidase_2"/>
    <property type="match status" value="1"/>
</dbReference>